<feature type="binding site" evidence="14 15">
    <location>
        <position position="23"/>
    </location>
    <ligand>
        <name>a divalent metal cation</name>
        <dbReference type="ChEBI" id="CHEBI:60240"/>
    </ligand>
</feature>
<feature type="binding site" evidence="14 15">
    <location>
        <position position="24"/>
    </location>
    <ligand>
        <name>a divalent metal cation</name>
        <dbReference type="ChEBI" id="CHEBI:60240"/>
    </ligand>
</feature>
<evidence type="ECO:0000256" key="14">
    <source>
        <dbReference type="HAMAP-Rule" id="MF_00052"/>
    </source>
</evidence>
<comment type="cofactor">
    <cofactor evidence="14 15">
        <name>Mn(2+)</name>
        <dbReference type="ChEBI" id="CHEBI:29035"/>
    </cofactor>
    <cofactor evidence="14 15">
        <name>Mg(2+)</name>
        <dbReference type="ChEBI" id="CHEBI:18420"/>
    </cofactor>
    <text evidence="14 15">Manganese or magnesium. Binds 1 divalent metal ion per monomer in the absence of substrate. May bind a second metal ion after substrate binding.</text>
</comment>
<keyword evidence="11 14" id="KW-0255">Endonuclease</keyword>
<evidence type="ECO:0000256" key="1">
    <source>
        <dbReference type="ARBA" id="ARBA00000077"/>
    </source>
</evidence>
<evidence type="ECO:0000259" key="17">
    <source>
        <dbReference type="PROSITE" id="PS51975"/>
    </source>
</evidence>
<evidence type="ECO:0000256" key="4">
    <source>
        <dbReference type="ARBA" id="ARBA00004496"/>
    </source>
</evidence>
<accession>A0A918XHM8</accession>
<comment type="function">
    <text evidence="3 14 16">Endonuclease that specifically degrades the RNA of RNA-DNA hybrids.</text>
</comment>
<dbReference type="NCBIfam" id="NF000595">
    <property type="entry name" value="PRK00015.1-3"/>
    <property type="match status" value="1"/>
</dbReference>
<keyword evidence="8 14" id="KW-0963">Cytoplasm</keyword>
<keyword evidence="13 14" id="KW-0464">Manganese</keyword>
<evidence type="ECO:0000256" key="12">
    <source>
        <dbReference type="ARBA" id="ARBA00022801"/>
    </source>
</evidence>
<dbReference type="GO" id="GO:0032299">
    <property type="term" value="C:ribonuclease H2 complex"/>
    <property type="evidence" value="ECO:0007669"/>
    <property type="project" value="TreeGrafter"/>
</dbReference>
<reference evidence="18" key="2">
    <citation type="submission" date="2020-09" db="EMBL/GenBank/DDBJ databases">
        <authorList>
            <person name="Sun Q."/>
            <person name="Kim S."/>
        </authorList>
    </citation>
    <scope>NUCLEOTIDE SEQUENCE</scope>
    <source>
        <strain evidence="18">KCTC 23430</strain>
    </source>
</reference>
<dbReference type="PROSITE" id="PS51975">
    <property type="entry name" value="RNASE_H_2"/>
    <property type="match status" value="1"/>
</dbReference>
<dbReference type="HAMAP" id="MF_00052_B">
    <property type="entry name" value="RNase_HII_B"/>
    <property type="match status" value="1"/>
</dbReference>
<sequence length="207" mass="22247">MTDLFSFDYDAPLQDMLPLAGVDEVGRGPLAGDVVAAAVILDPDQPITGLRDSKKLTHKRREALAEEIKSRAQAWAIARASVEEIDEINILQASLLAMRRAVESLSLQPAMVLVDGNRLPNWSYPSEAVVKGDDRVAAIAAASILAKVQRDAELIVLDEQYPGYGFAGHKGYPTAAHLEALKRLGVTPVHRKSFAPVKTLLAGSGAE</sequence>
<comment type="subcellular location">
    <subcellularLocation>
        <location evidence="4 14">Cytoplasm</location>
    </subcellularLocation>
</comment>
<dbReference type="AlphaFoldDB" id="A0A918XHM8"/>
<gene>
    <name evidence="14 18" type="primary">rnhB</name>
    <name evidence="18" type="ORF">GCM10007053_16550</name>
</gene>
<dbReference type="PANTHER" id="PTHR10954">
    <property type="entry name" value="RIBONUCLEASE H2 SUBUNIT A"/>
    <property type="match status" value="1"/>
</dbReference>
<protein>
    <recommendedName>
        <fullName evidence="7 14">Ribonuclease HII</fullName>
        <shortName evidence="14">RNase HII</shortName>
        <ecNumber evidence="6 14">3.1.26.4</ecNumber>
    </recommendedName>
</protein>
<reference evidence="18" key="1">
    <citation type="journal article" date="2014" name="Int. J. Syst. Evol. Microbiol.">
        <title>Complete genome sequence of Corynebacterium casei LMG S-19264T (=DSM 44701T), isolated from a smear-ripened cheese.</title>
        <authorList>
            <consortium name="US DOE Joint Genome Institute (JGI-PGF)"/>
            <person name="Walter F."/>
            <person name="Albersmeier A."/>
            <person name="Kalinowski J."/>
            <person name="Ruckert C."/>
        </authorList>
    </citation>
    <scope>NUCLEOTIDE SEQUENCE</scope>
    <source>
        <strain evidence="18">KCTC 23430</strain>
    </source>
</reference>
<evidence type="ECO:0000313" key="19">
    <source>
        <dbReference type="Proteomes" id="UP000644693"/>
    </source>
</evidence>
<keyword evidence="19" id="KW-1185">Reference proteome</keyword>
<dbReference type="PANTHER" id="PTHR10954:SF18">
    <property type="entry name" value="RIBONUCLEASE HII"/>
    <property type="match status" value="1"/>
</dbReference>
<comment type="cofactor">
    <cofactor evidence="2">
        <name>Mg(2+)</name>
        <dbReference type="ChEBI" id="CHEBI:18420"/>
    </cofactor>
</comment>
<comment type="similarity">
    <text evidence="5 14 16">Belongs to the RNase HII family.</text>
</comment>
<dbReference type="Proteomes" id="UP000644693">
    <property type="component" value="Unassembled WGS sequence"/>
</dbReference>
<dbReference type="GO" id="GO:0043137">
    <property type="term" value="P:DNA replication, removal of RNA primer"/>
    <property type="evidence" value="ECO:0007669"/>
    <property type="project" value="TreeGrafter"/>
</dbReference>
<dbReference type="Pfam" id="PF01351">
    <property type="entry name" value="RNase_HII"/>
    <property type="match status" value="1"/>
</dbReference>
<keyword evidence="9 14" id="KW-0540">Nuclease</keyword>
<evidence type="ECO:0000256" key="3">
    <source>
        <dbReference type="ARBA" id="ARBA00004065"/>
    </source>
</evidence>
<dbReference type="InterPro" id="IPR012337">
    <property type="entry name" value="RNaseH-like_sf"/>
</dbReference>
<dbReference type="NCBIfam" id="NF000596">
    <property type="entry name" value="PRK00015.1-4"/>
    <property type="match status" value="1"/>
</dbReference>
<evidence type="ECO:0000256" key="8">
    <source>
        <dbReference type="ARBA" id="ARBA00022490"/>
    </source>
</evidence>
<dbReference type="GO" id="GO:0003723">
    <property type="term" value="F:RNA binding"/>
    <property type="evidence" value="ECO:0007669"/>
    <property type="project" value="UniProtKB-UniRule"/>
</dbReference>
<dbReference type="InterPro" id="IPR036397">
    <property type="entry name" value="RNaseH_sf"/>
</dbReference>
<dbReference type="InterPro" id="IPR022898">
    <property type="entry name" value="RNase_HII"/>
</dbReference>
<dbReference type="EC" id="3.1.26.4" evidence="6 14"/>
<dbReference type="Gene3D" id="3.30.420.10">
    <property type="entry name" value="Ribonuclease H-like superfamily/Ribonuclease H"/>
    <property type="match status" value="1"/>
</dbReference>
<dbReference type="EMBL" id="BMYM01000001">
    <property type="protein sequence ID" value="GHD32407.1"/>
    <property type="molecule type" value="Genomic_DNA"/>
</dbReference>
<comment type="catalytic activity">
    <reaction evidence="1 14 15 16">
        <text>Endonucleolytic cleavage to 5'-phosphomonoester.</text>
        <dbReference type="EC" id="3.1.26.4"/>
    </reaction>
</comment>
<dbReference type="GO" id="GO:0006298">
    <property type="term" value="P:mismatch repair"/>
    <property type="evidence" value="ECO:0007669"/>
    <property type="project" value="TreeGrafter"/>
</dbReference>
<feature type="binding site" evidence="14 15">
    <location>
        <position position="115"/>
    </location>
    <ligand>
        <name>a divalent metal cation</name>
        <dbReference type="ChEBI" id="CHEBI:60240"/>
    </ligand>
</feature>
<dbReference type="GO" id="GO:0005737">
    <property type="term" value="C:cytoplasm"/>
    <property type="evidence" value="ECO:0007669"/>
    <property type="project" value="UniProtKB-SubCell"/>
</dbReference>
<dbReference type="GO" id="GO:0030145">
    <property type="term" value="F:manganese ion binding"/>
    <property type="evidence" value="ECO:0007669"/>
    <property type="project" value="UniProtKB-UniRule"/>
</dbReference>
<evidence type="ECO:0000256" key="2">
    <source>
        <dbReference type="ARBA" id="ARBA00001946"/>
    </source>
</evidence>
<evidence type="ECO:0000256" key="5">
    <source>
        <dbReference type="ARBA" id="ARBA00007383"/>
    </source>
</evidence>
<dbReference type="SUPFAM" id="SSF53098">
    <property type="entry name" value="Ribonuclease H-like"/>
    <property type="match status" value="1"/>
</dbReference>
<evidence type="ECO:0000256" key="7">
    <source>
        <dbReference type="ARBA" id="ARBA00019179"/>
    </source>
</evidence>
<feature type="domain" description="RNase H type-2" evidence="17">
    <location>
        <begin position="17"/>
        <end position="206"/>
    </location>
</feature>
<evidence type="ECO:0000256" key="10">
    <source>
        <dbReference type="ARBA" id="ARBA00022723"/>
    </source>
</evidence>
<dbReference type="InterPro" id="IPR024567">
    <property type="entry name" value="RNase_HII/HIII_dom"/>
</dbReference>
<organism evidence="18 19">
    <name type="scientific">Parahalioglobus pacificus</name>
    <dbReference type="NCBI Taxonomy" id="930806"/>
    <lineage>
        <taxon>Bacteria</taxon>
        <taxon>Pseudomonadati</taxon>
        <taxon>Pseudomonadota</taxon>
        <taxon>Gammaproteobacteria</taxon>
        <taxon>Cellvibrionales</taxon>
        <taxon>Halieaceae</taxon>
        <taxon>Parahalioglobus</taxon>
    </lineage>
</organism>
<evidence type="ECO:0000256" key="9">
    <source>
        <dbReference type="ARBA" id="ARBA00022722"/>
    </source>
</evidence>
<dbReference type="GO" id="GO:0004523">
    <property type="term" value="F:RNA-DNA hybrid ribonuclease activity"/>
    <property type="evidence" value="ECO:0007669"/>
    <property type="project" value="UniProtKB-UniRule"/>
</dbReference>
<dbReference type="NCBIfam" id="NF000594">
    <property type="entry name" value="PRK00015.1-1"/>
    <property type="match status" value="1"/>
</dbReference>
<dbReference type="CDD" id="cd07182">
    <property type="entry name" value="RNase_HII_bacteria_HII_like"/>
    <property type="match status" value="1"/>
</dbReference>
<evidence type="ECO:0000256" key="15">
    <source>
        <dbReference type="PROSITE-ProRule" id="PRU01319"/>
    </source>
</evidence>
<dbReference type="FunFam" id="3.30.420.10:FF:000006">
    <property type="entry name" value="Ribonuclease HII"/>
    <property type="match status" value="1"/>
</dbReference>
<keyword evidence="12 14" id="KW-0378">Hydrolase</keyword>
<evidence type="ECO:0000256" key="13">
    <source>
        <dbReference type="ARBA" id="ARBA00023211"/>
    </source>
</evidence>
<name>A0A918XHM8_9GAMM</name>
<evidence type="ECO:0000256" key="16">
    <source>
        <dbReference type="RuleBase" id="RU003515"/>
    </source>
</evidence>
<evidence type="ECO:0000256" key="11">
    <source>
        <dbReference type="ARBA" id="ARBA00022759"/>
    </source>
</evidence>
<evidence type="ECO:0000256" key="6">
    <source>
        <dbReference type="ARBA" id="ARBA00012180"/>
    </source>
</evidence>
<keyword evidence="10 14" id="KW-0479">Metal-binding</keyword>
<evidence type="ECO:0000313" key="18">
    <source>
        <dbReference type="EMBL" id="GHD32407.1"/>
    </source>
</evidence>
<dbReference type="InterPro" id="IPR001352">
    <property type="entry name" value="RNase_HII/HIII"/>
</dbReference>
<comment type="caution">
    <text evidence="18">The sequence shown here is derived from an EMBL/GenBank/DDBJ whole genome shotgun (WGS) entry which is preliminary data.</text>
</comment>
<proteinExistence type="inferred from homology"/>